<evidence type="ECO:0000256" key="1">
    <source>
        <dbReference type="SAM" id="Coils"/>
    </source>
</evidence>
<reference evidence="2 3" key="1">
    <citation type="submission" date="2022-04" db="EMBL/GenBank/DDBJ databases">
        <title>Positive selection, recombination, and allopatry shape intraspecific diversity of widespread and dominant cyanobacteria.</title>
        <authorList>
            <person name="Wei J."/>
            <person name="Shu W."/>
            <person name="Hu C."/>
        </authorList>
    </citation>
    <scope>NUCLEOTIDE SEQUENCE [LARGE SCALE GENOMIC DNA]</scope>
    <source>
        <strain evidence="2 3">AS-A4</strain>
    </source>
</reference>
<keyword evidence="3" id="KW-1185">Reference proteome</keyword>
<feature type="coiled-coil region" evidence="1">
    <location>
        <begin position="55"/>
        <end position="82"/>
    </location>
</feature>
<organism evidence="2 3">
    <name type="scientific">Stenomitos frigidus AS-A4</name>
    <dbReference type="NCBI Taxonomy" id="2933935"/>
    <lineage>
        <taxon>Bacteria</taxon>
        <taxon>Bacillati</taxon>
        <taxon>Cyanobacteriota</taxon>
        <taxon>Cyanophyceae</taxon>
        <taxon>Leptolyngbyales</taxon>
        <taxon>Leptolyngbyaceae</taxon>
        <taxon>Stenomitos</taxon>
    </lineage>
</organism>
<dbReference type="EMBL" id="JAMPLM010000001">
    <property type="protein sequence ID" value="MEP1057076.1"/>
    <property type="molecule type" value="Genomic_DNA"/>
</dbReference>
<accession>A0ABV0KDC0</accession>
<proteinExistence type="predicted"/>
<evidence type="ECO:0000313" key="2">
    <source>
        <dbReference type="EMBL" id="MEP1057076.1"/>
    </source>
</evidence>
<name>A0ABV0KDC0_9CYAN</name>
<comment type="caution">
    <text evidence="2">The sequence shown here is derived from an EMBL/GenBank/DDBJ whole genome shotgun (WGS) entry which is preliminary data.</text>
</comment>
<sequence length="82" mass="9136">MTSQILTSNSSIRVSASEAEQLQAQKAEAAVVDQHRSRLIEAMKSQYQLDQQVEFLHLQAEADLLLQQLQALKQKRAASSAQ</sequence>
<evidence type="ECO:0000313" key="3">
    <source>
        <dbReference type="Proteomes" id="UP001476950"/>
    </source>
</evidence>
<gene>
    <name evidence="2" type="ORF">NDI38_01415</name>
</gene>
<keyword evidence="1" id="KW-0175">Coiled coil</keyword>
<protein>
    <submittedName>
        <fullName evidence="2">Uncharacterized protein</fullName>
    </submittedName>
</protein>
<dbReference type="Proteomes" id="UP001476950">
    <property type="component" value="Unassembled WGS sequence"/>
</dbReference>
<dbReference type="RefSeq" id="WP_190453777.1">
    <property type="nucleotide sequence ID" value="NZ_JAMPLM010000001.1"/>
</dbReference>